<protein>
    <submittedName>
        <fullName evidence="2">Uncharacterized protein</fullName>
    </submittedName>
</protein>
<comment type="caution">
    <text evidence="2">The sequence shown here is derived from an EMBL/GenBank/DDBJ whole genome shotgun (WGS) entry which is preliminary data.</text>
</comment>
<reference evidence="2" key="1">
    <citation type="submission" date="2020-05" db="EMBL/GenBank/DDBJ databases">
        <title>WGS assembly of Panicum virgatum.</title>
        <authorList>
            <person name="Lovell J.T."/>
            <person name="Jenkins J."/>
            <person name="Shu S."/>
            <person name="Juenger T.E."/>
            <person name="Schmutz J."/>
        </authorList>
    </citation>
    <scope>NUCLEOTIDE SEQUENCE</scope>
    <source>
        <strain evidence="2">AP13</strain>
    </source>
</reference>
<sequence>MAPQVKGWQMSKNRRRSRFFWSGLEAQRREQREDVIEEEPQPQPWWVGMDHGSSSTNSIASTWETGSMEEDGGSSSWEWFVARAGTGDAGGIGGGPNAGIVVQPLQAPQKSIGEARGILEHNRVFFFDLAYLYYRIRKAYTYENKYRNAV</sequence>
<gene>
    <name evidence="2" type="ORF">PVAP13_2KG312402</name>
</gene>
<organism evidence="2 3">
    <name type="scientific">Panicum virgatum</name>
    <name type="common">Blackwell switchgrass</name>
    <dbReference type="NCBI Taxonomy" id="38727"/>
    <lineage>
        <taxon>Eukaryota</taxon>
        <taxon>Viridiplantae</taxon>
        <taxon>Streptophyta</taxon>
        <taxon>Embryophyta</taxon>
        <taxon>Tracheophyta</taxon>
        <taxon>Spermatophyta</taxon>
        <taxon>Magnoliopsida</taxon>
        <taxon>Liliopsida</taxon>
        <taxon>Poales</taxon>
        <taxon>Poaceae</taxon>
        <taxon>PACMAD clade</taxon>
        <taxon>Panicoideae</taxon>
        <taxon>Panicodae</taxon>
        <taxon>Paniceae</taxon>
        <taxon>Panicinae</taxon>
        <taxon>Panicum</taxon>
        <taxon>Panicum sect. Hiantes</taxon>
    </lineage>
</organism>
<dbReference type="AlphaFoldDB" id="A0A8T0WJG5"/>
<dbReference type="EMBL" id="CM029039">
    <property type="protein sequence ID" value="KAG2643259.1"/>
    <property type="molecule type" value="Genomic_DNA"/>
</dbReference>
<proteinExistence type="predicted"/>
<name>A0A8T0WJG5_PANVG</name>
<evidence type="ECO:0000313" key="2">
    <source>
        <dbReference type="EMBL" id="KAG2643259.1"/>
    </source>
</evidence>
<accession>A0A8T0WJG5</accession>
<feature type="region of interest" description="Disordered" evidence="1">
    <location>
        <begin position="29"/>
        <end position="60"/>
    </location>
</feature>
<evidence type="ECO:0000256" key="1">
    <source>
        <dbReference type="SAM" id="MobiDB-lite"/>
    </source>
</evidence>
<evidence type="ECO:0000313" key="3">
    <source>
        <dbReference type="Proteomes" id="UP000823388"/>
    </source>
</evidence>
<keyword evidence="3" id="KW-1185">Reference proteome</keyword>
<dbReference type="Proteomes" id="UP000823388">
    <property type="component" value="Chromosome 2K"/>
</dbReference>